<evidence type="ECO:0000313" key="4">
    <source>
        <dbReference type="Proteomes" id="UP000663870"/>
    </source>
</evidence>
<sequence>MYKANLTPKPYASPAQCVIDQPDTLENIAKKEKKNFKKLSKREKKIENICEILNLSETELLNCKHSTHITRTCRAVTKSLYPDIDTQAEKCLKSLPREQIRAIIEYAKLVHPCERQTSISKLKNTIGNTEYFQSEAKKWKVYMAAASIKNTVEQIEPMEMITEEENMSLPISRRSPNGPAGALPAPLYLSEFPEIFDEWLPEPSRSISYT</sequence>
<keyword evidence="4" id="KW-1185">Reference proteome</keyword>
<comment type="caution">
    <text evidence="1">The sequence shown here is derived from an EMBL/GenBank/DDBJ whole genome shotgun (WGS) entry which is preliminary data.</text>
</comment>
<evidence type="ECO:0000313" key="3">
    <source>
        <dbReference type="Proteomes" id="UP000663854"/>
    </source>
</evidence>
<reference evidence="1" key="1">
    <citation type="submission" date="2021-02" db="EMBL/GenBank/DDBJ databases">
        <authorList>
            <person name="Nowell W R."/>
        </authorList>
    </citation>
    <scope>NUCLEOTIDE SEQUENCE</scope>
</reference>
<dbReference type="EMBL" id="CAJNOL010001817">
    <property type="protein sequence ID" value="CAF1423454.1"/>
    <property type="molecule type" value="Genomic_DNA"/>
</dbReference>
<evidence type="ECO:0000313" key="2">
    <source>
        <dbReference type="EMBL" id="CAF1423454.1"/>
    </source>
</evidence>
<gene>
    <name evidence="2" type="ORF">JXQ802_LOCUS35999</name>
    <name evidence="1" type="ORF">PYM288_LOCUS23211</name>
</gene>
<name>A0A814U5F6_9BILA</name>
<accession>A0A814U5F6</accession>
<organism evidence="1 3">
    <name type="scientific">Rotaria sordida</name>
    <dbReference type="NCBI Taxonomy" id="392033"/>
    <lineage>
        <taxon>Eukaryota</taxon>
        <taxon>Metazoa</taxon>
        <taxon>Spiralia</taxon>
        <taxon>Gnathifera</taxon>
        <taxon>Rotifera</taxon>
        <taxon>Eurotatoria</taxon>
        <taxon>Bdelloidea</taxon>
        <taxon>Philodinida</taxon>
        <taxon>Philodinidae</taxon>
        <taxon>Rotaria</taxon>
    </lineage>
</organism>
<protein>
    <submittedName>
        <fullName evidence="1">Uncharacterized protein</fullName>
    </submittedName>
</protein>
<evidence type="ECO:0000313" key="1">
    <source>
        <dbReference type="EMBL" id="CAF1169823.1"/>
    </source>
</evidence>
<dbReference type="Proteomes" id="UP000663870">
    <property type="component" value="Unassembled WGS sequence"/>
</dbReference>
<proteinExistence type="predicted"/>
<dbReference type="AlphaFoldDB" id="A0A814U5F6"/>
<dbReference type="Proteomes" id="UP000663854">
    <property type="component" value="Unassembled WGS sequence"/>
</dbReference>
<dbReference type="EMBL" id="CAJNOH010001056">
    <property type="protein sequence ID" value="CAF1169823.1"/>
    <property type="molecule type" value="Genomic_DNA"/>
</dbReference>